<dbReference type="SUPFAM" id="SSF57850">
    <property type="entry name" value="RING/U-box"/>
    <property type="match status" value="1"/>
</dbReference>
<comment type="caution">
    <text evidence="7">The sequence shown here is derived from an EMBL/GenBank/DDBJ whole genome shotgun (WGS) entry which is preliminary data.</text>
</comment>
<dbReference type="Gene3D" id="3.30.40.10">
    <property type="entry name" value="Zinc/RING finger domain, C3HC4 (zinc finger)"/>
    <property type="match status" value="1"/>
</dbReference>
<dbReference type="InterPro" id="IPR001841">
    <property type="entry name" value="Znf_RING"/>
</dbReference>
<keyword evidence="8" id="KW-1185">Reference proteome</keyword>
<feature type="compositionally biased region" description="Basic and acidic residues" evidence="5">
    <location>
        <begin position="24"/>
        <end position="40"/>
    </location>
</feature>
<evidence type="ECO:0000259" key="6">
    <source>
        <dbReference type="PROSITE" id="PS50089"/>
    </source>
</evidence>
<gene>
    <name evidence="7" type="ORF">FB45DRAFT_918605</name>
</gene>
<reference evidence="7" key="1">
    <citation type="submission" date="2023-03" db="EMBL/GenBank/DDBJ databases">
        <title>Massive genome expansion in bonnet fungi (Mycena s.s.) driven by repeated elements and novel gene families across ecological guilds.</title>
        <authorList>
            <consortium name="Lawrence Berkeley National Laboratory"/>
            <person name="Harder C.B."/>
            <person name="Miyauchi S."/>
            <person name="Viragh M."/>
            <person name="Kuo A."/>
            <person name="Thoen E."/>
            <person name="Andreopoulos B."/>
            <person name="Lu D."/>
            <person name="Skrede I."/>
            <person name="Drula E."/>
            <person name="Henrissat B."/>
            <person name="Morin E."/>
            <person name="Kohler A."/>
            <person name="Barry K."/>
            <person name="LaButti K."/>
            <person name="Morin E."/>
            <person name="Salamov A."/>
            <person name="Lipzen A."/>
            <person name="Mereny Z."/>
            <person name="Hegedus B."/>
            <person name="Baldrian P."/>
            <person name="Stursova M."/>
            <person name="Weitz H."/>
            <person name="Taylor A."/>
            <person name="Grigoriev I.V."/>
            <person name="Nagy L.G."/>
            <person name="Martin F."/>
            <person name="Kauserud H."/>
        </authorList>
    </citation>
    <scope>NUCLEOTIDE SEQUENCE</scope>
    <source>
        <strain evidence="7">9284</strain>
    </source>
</reference>
<keyword evidence="3" id="KW-0862">Zinc</keyword>
<dbReference type="AlphaFoldDB" id="A0AAD7FMC1"/>
<evidence type="ECO:0000256" key="1">
    <source>
        <dbReference type="ARBA" id="ARBA00022723"/>
    </source>
</evidence>
<proteinExistence type="predicted"/>
<accession>A0AAD7FMC1</accession>
<organism evidence="7 8">
    <name type="scientific">Roridomyces roridus</name>
    <dbReference type="NCBI Taxonomy" id="1738132"/>
    <lineage>
        <taxon>Eukaryota</taxon>
        <taxon>Fungi</taxon>
        <taxon>Dikarya</taxon>
        <taxon>Basidiomycota</taxon>
        <taxon>Agaricomycotina</taxon>
        <taxon>Agaricomycetes</taxon>
        <taxon>Agaricomycetidae</taxon>
        <taxon>Agaricales</taxon>
        <taxon>Marasmiineae</taxon>
        <taxon>Mycenaceae</taxon>
        <taxon>Roridomyces</taxon>
    </lineage>
</organism>
<evidence type="ECO:0000256" key="3">
    <source>
        <dbReference type="ARBA" id="ARBA00022833"/>
    </source>
</evidence>
<dbReference type="EMBL" id="JARKIF010000010">
    <property type="protein sequence ID" value="KAJ7628554.1"/>
    <property type="molecule type" value="Genomic_DNA"/>
</dbReference>
<evidence type="ECO:0000313" key="7">
    <source>
        <dbReference type="EMBL" id="KAJ7628554.1"/>
    </source>
</evidence>
<feature type="region of interest" description="Disordered" evidence="5">
    <location>
        <begin position="1"/>
        <end position="68"/>
    </location>
</feature>
<feature type="domain" description="RING-type" evidence="6">
    <location>
        <begin position="108"/>
        <end position="178"/>
    </location>
</feature>
<evidence type="ECO:0000256" key="5">
    <source>
        <dbReference type="SAM" id="MobiDB-lite"/>
    </source>
</evidence>
<dbReference type="InterPro" id="IPR013083">
    <property type="entry name" value="Znf_RING/FYVE/PHD"/>
</dbReference>
<evidence type="ECO:0000313" key="8">
    <source>
        <dbReference type="Proteomes" id="UP001221142"/>
    </source>
</evidence>
<feature type="compositionally biased region" description="Polar residues" evidence="5">
    <location>
        <begin position="1"/>
        <end position="16"/>
    </location>
</feature>
<protein>
    <recommendedName>
        <fullName evidence="6">RING-type domain-containing protein</fullName>
    </recommendedName>
</protein>
<evidence type="ECO:0000256" key="4">
    <source>
        <dbReference type="PROSITE-ProRule" id="PRU00175"/>
    </source>
</evidence>
<dbReference type="Pfam" id="PF00097">
    <property type="entry name" value="zf-C3HC4"/>
    <property type="match status" value="1"/>
</dbReference>
<feature type="compositionally biased region" description="Low complexity" evidence="5">
    <location>
        <begin position="41"/>
        <end position="50"/>
    </location>
</feature>
<dbReference type="InterPro" id="IPR018957">
    <property type="entry name" value="Znf_C3HC4_RING-type"/>
</dbReference>
<dbReference type="PROSITE" id="PS50089">
    <property type="entry name" value="ZF_RING_2"/>
    <property type="match status" value="1"/>
</dbReference>
<dbReference type="GO" id="GO:0008270">
    <property type="term" value="F:zinc ion binding"/>
    <property type="evidence" value="ECO:0007669"/>
    <property type="project" value="UniProtKB-KW"/>
</dbReference>
<evidence type="ECO:0000256" key="2">
    <source>
        <dbReference type="ARBA" id="ARBA00022771"/>
    </source>
</evidence>
<name>A0AAD7FMC1_9AGAR</name>
<keyword evidence="2 4" id="KW-0863">Zinc-finger</keyword>
<dbReference type="Proteomes" id="UP001221142">
    <property type="component" value="Unassembled WGS sequence"/>
</dbReference>
<keyword evidence="1" id="KW-0479">Metal-binding</keyword>
<sequence>MPANTRSSKPTRQSSDIAILMNPKRKDPKPVNAARKENHRPVVSTEIIEISSDEDEEPVPPRPAAATSKLQERIRQLERENARITKENEQIKKRQRTDAEELEDQVTCDICSTKMWSPFILPCGHSFCQNDLESWFDAALKQHRNVYPNYDVNHPGVNMYGQPVQRLPLPPYSCPKCRIRVHTKPIQNFALKGFVRVIAGKAGESSPKKPNSAAANVWNRFFPAQ</sequence>